<proteinExistence type="predicted"/>
<comment type="caution">
    <text evidence="2">The sequence shown here is derived from an EMBL/GenBank/DDBJ whole genome shotgun (WGS) entry which is preliminary data.</text>
</comment>
<sequence>MQLDVTVFSPELSAIQWIGVLVYIMLMLTVKAFACAKSTSARSSQHSCVTIQLSNTNMNHTTHSKPEKMVANEHTAKAHNLKGKLPEGSMESLATTIRFVTLNCRTLSSELQQAALSTLLRYFCVPFAALQETRMRDRPVISIENYTIYCGDADENKLDYILARNIPQSDIRKSRAVWDVAFDSDHRPVLLSFKIRFQKRNRGVPLQWEIDMAGLKDDECRRKFRQRVSIHVEVRTRKKLSDADSFTKCFQDAAKETLPVLLPRKKFAFASAVTKSTYNSVCIARSAGDFNQEKRLRRKLRRQLQQDRDNEWTSRAMVFEKAWETGTRGKPMLY</sequence>
<keyword evidence="1" id="KW-0812">Transmembrane</keyword>
<keyword evidence="3" id="KW-1185">Reference proteome</keyword>
<protein>
    <recommendedName>
        <fullName evidence="4">Endonuclease/exonuclease/phosphatase domain-containing protein</fullName>
    </recommendedName>
</protein>
<evidence type="ECO:0008006" key="4">
    <source>
        <dbReference type="Google" id="ProtNLM"/>
    </source>
</evidence>
<keyword evidence="1" id="KW-0472">Membrane</keyword>
<organism evidence="2 3">
    <name type="scientific">Necator americanus</name>
    <name type="common">Human hookworm</name>
    <dbReference type="NCBI Taxonomy" id="51031"/>
    <lineage>
        <taxon>Eukaryota</taxon>
        <taxon>Metazoa</taxon>
        <taxon>Ecdysozoa</taxon>
        <taxon>Nematoda</taxon>
        <taxon>Chromadorea</taxon>
        <taxon>Rhabditida</taxon>
        <taxon>Rhabditina</taxon>
        <taxon>Rhabditomorpha</taxon>
        <taxon>Strongyloidea</taxon>
        <taxon>Ancylostomatidae</taxon>
        <taxon>Bunostominae</taxon>
        <taxon>Necator</taxon>
    </lineage>
</organism>
<evidence type="ECO:0000256" key="1">
    <source>
        <dbReference type="SAM" id="Phobius"/>
    </source>
</evidence>
<accession>A0ABR1DZ58</accession>
<reference evidence="2 3" key="1">
    <citation type="submission" date="2023-08" db="EMBL/GenBank/DDBJ databases">
        <title>A Necator americanus chromosomal reference genome.</title>
        <authorList>
            <person name="Ilik V."/>
            <person name="Petrzelkova K.J."/>
            <person name="Pardy F."/>
            <person name="Fuh T."/>
            <person name="Niatou-Singa F.S."/>
            <person name="Gouil Q."/>
            <person name="Baker L."/>
            <person name="Ritchie M.E."/>
            <person name="Jex A.R."/>
            <person name="Gazzola D."/>
            <person name="Li H."/>
            <person name="Toshio Fujiwara R."/>
            <person name="Zhan B."/>
            <person name="Aroian R.V."/>
            <person name="Pafco B."/>
            <person name="Schwarz E.M."/>
        </authorList>
    </citation>
    <scope>NUCLEOTIDE SEQUENCE [LARGE SCALE GENOMIC DNA]</scope>
    <source>
        <strain evidence="2 3">Aroian</strain>
        <tissue evidence="2">Whole animal</tissue>
    </source>
</reference>
<dbReference type="EMBL" id="JAVFWL010000005">
    <property type="protein sequence ID" value="KAK6755543.1"/>
    <property type="molecule type" value="Genomic_DNA"/>
</dbReference>
<evidence type="ECO:0000313" key="2">
    <source>
        <dbReference type="EMBL" id="KAK6755543.1"/>
    </source>
</evidence>
<gene>
    <name evidence="2" type="primary">Necator_chrV.g18906</name>
    <name evidence="2" type="ORF">RB195_014115</name>
</gene>
<evidence type="ECO:0000313" key="3">
    <source>
        <dbReference type="Proteomes" id="UP001303046"/>
    </source>
</evidence>
<name>A0ABR1DZ58_NECAM</name>
<feature type="transmembrane region" description="Helical" evidence="1">
    <location>
        <begin position="14"/>
        <end position="34"/>
    </location>
</feature>
<dbReference type="Proteomes" id="UP001303046">
    <property type="component" value="Unassembled WGS sequence"/>
</dbReference>
<keyword evidence="1" id="KW-1133">Transmembrane helix</keyword>